<protein>
    <submittedName>
        <fullName evidence="4">Uncharacterized protein</fullName>
    </submittedName>
</protein>
<evidence type="ECO:0000313" key="4">
    <source>
        <dbReference type="EMBL" id="TYP92619.1"/>
    </source>
</evidence>
<reference evidence="4 5" key="1">
    <citation type="submission" date="2019-07" db="EMBL/GenBank/DDBJ databases">
        <title>Genomic Encyclopedia of Archaeal and Bacterial Type Strains, Phase II (KMG-II): from individual species to whole genera.</title>
        <authorList>
            <person name="Goeker M."/>
        </authorList>
    </citation>
    <scope>NUCLEOTIDE SEQUENCE [LARGE SCALE GENOMIC DNA]</scope>
    <source>
        <strain evidence="4 5">DSM 21935</strain>
    </source>
</reference>
<keyword evidence="3" id="KW-0472">Membrane</keyword>
<dbReference type="RefSeq" id="WP_148899313.1">
    <property type="nucleotide sequence ID" value="NZ_VNHY01000003.1"/>
</dbReference>
<dbReference type="Proteomes" id="UP000324595">
    <property type="component" value="Unassembled WGS sequence"/>
</dbReference>
<evidence type="ECO:0000256" key="2">
    <source>
        <dbReference type="SAM" id="MobiDB-lite"/>
    </source>
</evidence>
<accession>A0A5D3YHE9</accession>
<keyword evidence="3" id="KW-1133">Transmembrane helix</keyword>
<keyword evidence="3" id="KW-0812">Transmembrane</keyword>
<name>A0A5D3YHE9_9BACT</name>
<evidence type="ECO:0000313" key="5">
    <source>
        <dbReference type="Proteomes" id="UP000324595"/>
    </source>
</evidence>
<dbReference type="OrthoDB" id="1523510at2"/>
<dbReference type="AlphaFoldDB" id="A0A5D3YHE9"/>
<feature type="transmembrane region" description="Helical" evidence="3">
    <location>
        <begin position="12"/>
        <end position="33"/>
    </location>
</feature>
<sequence>MSDEQSINFTKEAFMHPINLGMLLVSTVTALLLTDVGLAPNVLLSIIFGLELMYLGTVPRLPRFRKDLKMRKLQERSPAAAERSTFQELDKKSQKRFLILKRLAELIKENFDTMPYSSQGLLENIRNKIQELISNYLTLLDLHKRYQLYMNTSVEESLKREVQDEKEYIKQLESDRLKHTKARRVKILQKRLKKFEIAKEKYLVCETHLETIEDAVRYIYEQSMTMSNPEEIGFQLDNLLEEVEETSQLIDDLDEDILPFYSDLDDLDLDSDFLELDNDEQQTTESGSKVNSSSRIKE</sequence>
<comment type="caution">
    <text evidence="4">The sequence shown here is derived from an EMBL/GenBank/DDBJ whole genome shotgun (WGS) entry which is preliminary data.</text>
</comment>
<gene>
    <name evidence="4" type="ORF">LX73_1981</name>
</gene>
<feature type="region of interest" description="Disordered" evidence="2">
    <location>
        <begin position="276"/>
        <end position="298"/>
    </location>
</feature>
<organism evidence="4 5">
    <name type="scientific">Fodinibius salinus</name>
    <dbReference type="NCBI Taxonomy" id="860790"/>
    <lineage>
        <taxon>Bacteria</taxon>
        <taxon>Pseudomonadati</taxon>
        <taxon>Balneolota</taxon>
        <taxon>Balneolia</taxon>
        <taxon>Balneolales</taxon>
        <taxon>Balneolaceae</taxon>
        <taxon>Fodinibius</taxon>
    </lineage>
</organism>
<feature type="compositionally biased region" description="Polar residues" evidence="2">
    <location>
        <begin position="283"/>
        <end position="298"/>
    </location>
</feature>
<feature type="coiled-coil region" evidence="1">
    <location>
        <begin position="122"/>
        <end position="175"/>
    </location>
</feature>
<proteinExistence type="predicted"/>
<dbReference type="EMBL" id="VNHY01000003">
    <property type="protein sequence ID" value="TYP92619.1"/>
    <property type="molecule type" value="Genomic_DNA"/>
</dbReference>
<keyword evidence="5" id="KW-1185">Reference proteome</keyword>
<feature type="transmembrane region" description="Helical" evidence="3">
    <location>
        <begin position="39"/>
        <end position="61"/>
    </location>
</feature>
<evidence type="ECO:0000256" key="3">
    <source>
        <dbReference type="SAM" id="Phobius"/>
    </source>
</evidence>
<evidence type="ECO:0000256" key="1">
    <source>
        <dbReference type="SAM" id="Coils"/>
    </source>
</evidence>
<keyword evidence="1" id="KW-0175">Coiled coil</keyword>